<keyword evidence="3" id="KW-1185">Reference proteome</keyword>
<comment type="caution">
    <text evidence="2">The sequence shown here is derived from an EMBL/GenBank/DDBJ whole genome shotgun (WGS) entry which is preliminary data.</text>
</comment>
<sequence>MSCPACAAARASAASGAYFLRCPWCMARLIASARPLRRLQEAHIEACRRMHRRDWEQVWDGVLERLQRNELIEPAPPTCPQTGLEGRRSDFLEGGNGVVPPAPQNAPKPRKTRNRRS</sequence>
<dbReference type="OrthoDB" id="9986173at2"/>
<dbReference type="RefSeq" id="WP_144328686.1">
    <property type="nucleotide sequence ID" value="NZ_VJON01000027.1"/>
</dbReference>
<dbReference type="Proteomes" id="UP000318294">
    <property type="component" value="Unassembled WGS sequence"/>
</dbReference>
<evidence type="ECO:0000313" key="2">
    <source>
        <dbReference type="EMBL" id="TSE33486.1"/>
    </source>
</evidence>
<feature type="compositionally biased region" description="Basic residues" evidence="1">
    <location>
        <begin position="108"/>
        <end position="117"/>
    </location>
</feature>
<feature type="region of interest" description="Disordered" evidence="1">
    <location>
        <begin position="73"/>
        <end position="117"/>
    </location>
</feature>
<evidence type="ECO:0000256" key="1">
    <source>
        <dbReference type="SAM" id="MobiDB-lite"/>
    </source>
</evidence>
<evidence type="ECO:0000313" key="3">
    <source>
        <dbReference type="Proteomes" id="UP000318294"/>
    </source>
</evidence>
<name>A0A554XCE9_9BURK</name>
<dbReference type="AlphaFoldDB" id="A0A554XCE9"/>
<reference evidence="2 3" key="1">
    <citation type="submission" date="2019-07" db="EMBL/GenBank/DDBJ databases">
        <title>Tepidimonas charontis SPSP-6 draft genome.</title>
        <authorList>
            <person name="Da Costa M.S."/>
            <person name="Froufe H.J.C."/>
            <person name="Egas C."/>
            <person name="Albuquerque L."/>
        </authorList>
    </citation>
    <scope>NUCLEOTIDE SEQUENCE [LARGE SCALE GENOMIC DNA]</scope>
    <source>
        <strain evidence="2 3">SPSP-6</strain>
    </source>
</reference>
<protein>
    <submittedName>
        <fullName evidence="2">Uncharacterized protein</fullName>
    </submittedName>
</protein>
<proteinExistence type="predicted"/>
<accession>A0A554XCE9</accession>
<gene>
    <name evidence="2" type="ORF">Tchar_01742</name>
</gene>
<dbReference type="EMBL" id="VJON01000027">
    <property type="protein sequence ID" value="TSE33486.1"/>
    <property type="molecule type" value="Genomic_DNA"/>
</dbReference>
<organism evidence="2 3">
    <name type="scientific">Tepidimonas charontis</name>
    <dbReference type="NCBI Taxonomy" id="2267262"/>
    <lineage>
        <taxon>Bacteria</taxon>
        <taxon>Pseudomonadati</taxon>
        <taxon>Pseudomonadota</taxon>
        <taxon>Betaproteobacteria</taxon>
        <taxon>Burkholderiales</taxon>
        <taxon>Tepidimonas</taxon>
    </lineage>
</organism>